<reference evidence="1 2" key="1">
    <citation type="journal article" date="2016" name="J. Zhejiang Univ. Sci. B">
        <title>Antibiotic resistance mechanisms of Myroides sp.</title>
        <authorList>
            <person name="Hu S."/>
            <person name="Yuan S."/>
            <person name="Qu H."/>
            <person name="Jiang T."/>
            <person name="Zhou Y."/>
            <person name="Wang M."/>
            <person name="Ming D."/>
        </authorList>
    </citation>
    <scope>NUCLEOTIDE SEQUENCE [LARGE SCALE GENOMIC DNA]</scope>
    <source>
        <strain evidence="1 2">PR63039</strain>
    </source>
</reference>
<organism evidence="1 2">
    <name type="scientific">Myroides odoratimimus</name>
    <dbReference type="NCBI Taxonomy" id="76832"/>
    <lineage>
        <taxon>Bacteria</taxon>
        <taxon>Pseudomonadati</taxon>
        <taxon>Bacteroidota</taxon>
        <taxon>Flavobacteriia</taxon>
        <taxon>Flavobacteriales</taxon>
        <taxon>Flavobacteriaceae</taxon>
        <taxon>Myroides</taxon>
    </lineage>
</organism>
<dbReference type="eggNOG" id="ENOG5030MM1">
    <property type="taxonomic scope" value="Bacteria"/>
</dbReference>
<dbReference type="GeneID" id="66974765"/>
<sequence>MSLIINNKKCVLSILGLFLLLGCKKVKEDPKGIDDYQKLEKMEYTPNEKESELSFFLVEGMDREGLHYTGEVKLKGDVGAGYIASDSLGIRFYIEIERSQEGGLLGMDTNGNVYQLAFKREE</sequence>
<evidence type="ECO:0000313" key="2">
    <source>
        <dbReference type="Proteomes" id="UP000069030"/>
    </source>
</evidence>
<protein>
    <submittedName>
        <fullName evidence="1">Uncharacterized protein</fullName>
    </submittedName>
</protein>
<dbReference type="AlphaFoldDB" id="A0A0S7ECQ1"/>
<dbReference type="Proteomes" id="UP000069030">
    <property type="component" value="Chromosome"/>
</dbReference>
<evidence type="ECO:0000313" key="1">
    <source>
        <dbReference type="EMBL" id="ALU26113.1"/>
    </source>
</evidence>
<name>A0A0S7ECQ1_9FLAO</name>
<dbReference type="RefSeq" id="WP_006257381.1">
    <property type="nucleotide sequence ID" value="NZ_BCMQ01000001.1"/>
</dbReference>
<dbReference type="EMBL" id="CP013690">
    <property type="protein sequence ID" value="ALU26113.1"/>
    <property type="molecule type" value="Genomic_DNA"/>
</dbReference>
<accession>A0A0S7ECQ1</accession>
<gene>
    <name evidence="1" type="ORF">AS202_08110</name>
</gene>
<dbReference type="KEGG" id="mod:AS202_08110"/>
<proteinExistence type="predicted"/>